<dbReference type="EMBL" id="AZBU02000001">
    <property type="protein sequence ID" value="TMS37293.1"/>
    <property type="molecule type" value="Genomic_DNA"/>
</dbReference>
<evidence type="ECO:0000256" key="1">
    <source>
        <dbReference type="SAM" id="SignalP"/>
    </source>
</evidence>
<protein>
    <submittedName>
        <fullName evidence="2">Uncharacterized protein</fullName>
    </submittedName>
</protein>
<sequence>MLKSSNLLCLLALVAAICLLSVQSGASGESCKVKIHITKEVPGKCVRLHGDRVGCMADGFLDVANDECYEMR</sequence>
<feature type="chain" id="PRO_5020310689" evidence="1">
    <location>
        <begin position="29"/>
        <end position="72"/>
    </location>
</feature>
<keyword evidence="3" id="KW-1185">Reference proteome</keyword>
<keyword evidence="1" id="KW-0732">Signal</keyword>
<feature type="signal peptide" evidence="1">
    <location>
        <begin position="1"/>
        <end position="28"/>
    </location>
</feature>
<dbReference type="AlphaFoldDB" id="A0A4V6I8A5"/>
<dbReference type="OrthoDB" id="10385348at2759"/>
<dbReference type="Proteomes" id="UP000298663">
    <property type="component" value="Chromosome X"/>
</dbReference>
<reference evidence="2 3" key="1">
    <citation type="journal article" date="2015" name="Genome Biol.">
        <title>Comparative genomics of Steinernema reveals deeply conserved gene regulatory networks.</title>
        <authorList>
            <person name="Dillman A.R."/>
            <person name="Macchietto M."/>
            <person name="Porter C.F."/>
            <person name="Rogers A."/>
            <person name="Williams B."/>
            <person name="Antoshechkin I."/>
            <person name="Lee M.M."/>
            <person name="Goodwin Z."/>
            <person name="Lu X."/>
            <person name="Lewis E.E."/>
            <person name="Goodrich-Blair H."/>
            <person name="Stock S.P."/>
            <person name="Adams B.J."/>
            <person name="Sternberg P.W."/>
            <person name="Mortazavi A."/>
        </authorList>
    </citation>
    <scope>NUCLEOTIDE SEQUENCE [LARGE SCALE GENOMIC DNA]</scope>
    <source>
        <strain evidence="2 3">ALL</strain>
    </source>
</reference>
<dbReference type="EMBL" id="CM016762">
    <property type="protein sequence ID" value="TMS37293.1"/>
    <property type="molecule type" value="Genomic_DNA"/>
</dbReference>
<organism evidence="2 3">
    <name type="scientific">Steinernema carpocapsae</name>
    <name type="common">Entomopathogenic nematode</name>
    <dbReference type="NCBI Taxonomy" id="34508"/>
    <lineage>
        <taxon>Eukaryota</taxon>
        <taxon>Metazoa</taxon>
        <taxon>Ecdysozoa</taxon>
        <taxon>Nematoda</taxon>
        <taxon>Chromadorea</taxon>
        <taxon>Rhabditida</taxon>
        <taxon>Tylenchina</taxon>
        <taxon>Panagrolaimomorpha</taxon>
        <taxon>Strongyloidoidea</taxon>
        <taxon>Steinernematidae</taxon>
        <taxon>Steinernema</taxon>
    </lineage>
</organism>
<gene>
    <name evidence="2" type="ORF">L596_004256</name>
</gene>
<evidence type="ECO:0000313" key="2">
    <source>
        <dbReference type="EMBL" id="TMS37293.1"/>
    </source>
</evidence>
<comment type="caution">
    <text evidence="2">The sequence shown here is derived from an EMBL/GenBank/DDBJ whole genome shotgun (WGS) entry which is preliminary data.</text>
</comment>
<name>A0A4V6I8A5_STECR</name>
<accession>A0A4V6I8A5</accession>
<evidence type="ECO:0000313" key="3">
    <source>
        <dbReference type="Proteomes" id="UP000298663"/>
    </source>
</evidence>
<proteinExistence type="predicted"/>
<reference evidence="2 3" key="2">
    <citation type="journal article" date="2019" name="G3 (Bethesda)">
        <title>Hybrid Assembly of the Genome of the Entomopathogenic Nematode Steinernema carpocapsae Identifies the X-Chromosome.</title>
        <authorList>
            <person name="Serra L."/>
            <person name="Macchietto M."/>
            <person name="Macias-Munoz A."/>
            <person name="McGill C.J."/>
            <person name="Rodriguez I.M."/>
            <person name="Rodriguez B."/>
            <person name="Murad R."/>
            <person name="Mortazavi A."/>
        </authorList>
    </citation>
    <scope>NUCLEOTIDE SEQUENCE [LARGE SCALE GENOMIC DNA]</scope>
    <source>
        <strain evidence="2 3">ALL</strain>
    </source>
</reference>